<dbReference type="PROSITE" id="PS50926">
    <property type="entry name" value="TRAM"/>
    <property type="match status" value="1"/>
</dbReference>
<keyword evidence="3" id="KW-0540">Nuclease</keyword>
<protein>
    <submittedName>
        <fullName evidence="8">Twitching motility protein PilT</fullName>
    </submittedName>
</protein>
<dbReference type="PANTHER" id="PTHR11603">
    <property type="entry name" value="AAA FAMILY ATPASE"/>
    <property type="match status" value="1"/>
</dbReference>
<keyword evidence="9" id="KW-1185">Reference proteome</keyword>
<dbReference type="GO" id="GO:0016787">
    <property type="term" value="F:hydrolase activity"/>
    <property type="evidence" value="ECO:0007669"/>
    <property type="project" value="UniProtKB-KW"/>
</dbReference>
<feature type="domain" description="TRAM" evidence="7">
    <location>
        <begin position="267"/>
        <end position="328"/>
    </location>
</feature>
<evidence type="ECO:0000313" key="8">
    <source>
        <dbReference type="EMBL" id="MBC2595119.1"/>
    </source>
</evidence>
<evidence type="ECO:0000313" key="9">
    <source>
        <dbReference type="Proteomes" id="UP000546464"/>
    </source>
</evidence>
<feature type="transmembrane region" description="Helical" evidence="6">
    <location>
        <begin position="7"/>
        <end position="23"/>
    </location>
</feature>
<evidence type="ECO:0000256" key="1">
    <source>
        <dbReference type="ARBA" id="ARBA00001946"/>
    </source>
</evidence>
<feature type="transmembrane region" description="Helical" evidence="6">
    <location>
        <begin position="35"/>
        <end position="56"/>
    </location>
</feature>
<dbReference type="Gene3D" id="3.40.50.1010">
    <property type="entry name" value="5'-nuclease"/>
    <property type="match status" value="1"/>
</dbReference>
<evidence type="ECO:0000256" key="3">
    <source>
        <dbReference type="ARBA" id="ARBA00022722"/>
    </source>
</evidence>
<gene>
    <name evidence="8" type="ORF">H5P28_12700</name>
</gene>
<comment type="cofactor">
    <cofactor evidence="1">
        <name>Mg(2+)</name>
        <dbReference type="ChEBI" id="CHEBI:18420"/>
    </cofactor>
</comment>
<dbReference type="GO" id="GO:0004518">
    <property type="term" value="F:nuclease activity"/>
    <property type="evidence" value="ECO:0007669"/>
    <property type="project" value="UniProtKB-KW"/>
</dbReference>
<dbReference type="InterPro" id="IPR029060">
    <property type="entry name" value="PIN-like_dom_sf"/>
</dbReference>
<dbReference type="EMBL" id="JACHVB010000035">
    <property type="protein sequence ID" value="MBC2595119.1"/>
    <property type="molecule type" value="Genomic_DNA"/>
</dbReference>
<dbReference type="InterPro" id="IPR052041">
    <property type="entry name" value="Nucleic_acid_metab_PIN/TRAM"/>
</dbReference>
<keyword evidence="5" id="KW-0460">Magnesium</keyword>
<reference evidence="8 9" key="1">
    <citation type="submission" date="2020-07" db="EMBL/GenBank/DDBJ databases">
        <authorList>
            <person name="Feng X."/>
        </authorList>
    </citation>
    <scope>NUCLEOTIDE SEQUENCE [LARGE SCALE GENOMIC DNA]</scope>
    <source>
        <strain evidence="8 9">JCM31066</strain>
    </source>
</reference>
<evidence type="ECO:0000256" key="2">
    <source>
        <dbReference type="ARBA" id="ARBA00022679"/>
    </source>
</evidence>
<dbReference type="RefSeq" id="WP_185676082.1">
    <property type="nucleotide sequence ID" value="NZ_JACHVB010000035.1"/>
</dbReference>
<keyword evidence="6" id="KW-0812">Transmembrane</keyword>
<keyword evidence="6" id="KW-1133">Transmembrane helix</keyword>
<evidence type="ECO:0000259" key="7">
    <source>
        <dbReference type="PROSITE" id="PS50926"/>
    </source>
</evidence>
<comment type="caution">
    <text evidence="8">The sequence shown here is derived from an EMBL/GenBank/DDBJ whole genome shotgun (WGS) entry which is preliminary data.</text>
</comment>
<evidence type="ECO:0000256" key="6">
    <source>
        <dbReference type="SAM" id="Phobius"/>
    </source>
</evidence>
<dbReference type="SUPFAM" id="SSF88723">
    <property type="entry name" value="PIN domain-like"/>
    <property type="match status" value="1"/>
</dbReference>
<keyword evidence="2" id="KW-0808">Transferase</keyword>
<dbReference type="CDD" id="cd09877">
    <property type="entry name" value="PIN_YacL-like"/>
    <property type="match status" value="1"/>
</dbReference>
<dbReference type="InterPro" id="IPR002716">
    <property type="entry name" value="PIN_dom"/>
</dbReference>
<dbReference type="AlphaFoldDB" id="A0A842HFR8"/>
<accession>A0A842HFR8</accession>
<name>A0A842HFR8_9BACT</name>
<feature type="transmembrane region" description="Helical" evidence="6">
    <location>
        <begin position="94"/>
        <end position="115"/>
    </location>
</feature>
<dbReference type="Proteomes" id="UP000546464">
    <property type="component" value="Unassembled WGS sequence"/>
</dbReference>
<proteinExistence type="predicted"/>
<dbReference type="SMART" id="SM00670">
    <property type="entry name" value="PINc"/>
    <property type="match status" value="1"/>
</dbReference>
<keyword evidence="6" id="KW-0472">Membrane</keyword>
<dbReference type="GO" id="GO:0016740">
    <property type="term" value="F:transferase activity"/>
    <property type="evidence" value="ECO:0007669"/>
    <property type="project" value="UniProtKB-KW"/>
</dbReference>
<feature type="transmembrane region" description="Helical" evidence="6">
    <location>
        <begin position="63"/>
        <end position="82"/>
    </location>
</feature>
<sequence length="333" mass="36917">MKKTIFIIRVFFFILCIVGAWLIRYAAGYEGSEKLIQYVGFGALLGAFTILTDIYLKGFSLRGLTALTFGLAMGALIAMLISISPLFERGDPEIILLVRMSLYIVSMYLGAVIALRGRDEFNLVIPYVRFVPQKVDMAVVVLDTSALIDGRVVGICKSGFLMAELVVPRFIMDELQRIADSKDPHRQSKGRKGLQVLNELRKLTQIPVSIHESEVGSRQNVEDKLIFVTRSLKAKLLTTDYNLARLAEFQGVSWLNINELGRALNTETSVGEKFEIELVKAGKERDQAVGYLSDGSMVVVNDAVEMIGQNVHVEVISVMPSAGGKLIFARLIH</sequence>
<dbReference type="InterPro" id="IPR002792">
    <property type="entry name" value="TRAM_dom"/>
</dbReference>
<evidence type="ECO:0000256" key="5">
    <source>
        <dbReference type="ARBA" id="ARBA00022842"/>
    </source>
</evidence>
<evidence type="ECO:0000256" key="4">
    <source>
        <dbReference type="ARBA" id="ARBA00022801"/>
    </source>
</evidence>
<dbReference type="PANTHER" id="PTHR11603:SF147">
    <property type="entry name" value="MEMBRANE PROTEIN"/>
    <property type="match status" value="1"/>
</dbReference>
<organism evidence="8 9">
    <name type="scientific">Ruficoccus amylovorans</name>
    <dbReference type="NCBI Taxonomy" id="1804625"/>
    <lineage>
        <taxon>Bacteria</taxon>
        <taxon>Pseudomonadati</taxon>
        <taxon>Verrucomicrobiota</taxon>
        <taxon>Opitutia</taxon>
        <taxon>Puniceicoccales</taxon>
        <taxon>Cerasicoccaceae</taxon>
        <taxon>Ruficoccus</taxon>
    </lineage>
</organism>
<keyword evidence="4" id="KW-0378">Hydrolase</keyword>